<comment type="caution">
    <text evidence="11">The sequence shown here is derived from an EMBL/GenBank/DDBJ whole genome shotgun (WGS) entry which is preliminary data.</text>
</comment>
<dbReference type="OrthoDB" id="10055895at2759"/>
<dbReference type="Pfam" id="PF00628">
    <property type="entry name" value="PHD"/>
    <property type="match status" value="1"/>
</dbReference>
<dbReference type="GO" id="GO:0008270">
    <property type="term" value="F:zinc ion binding"/>
    <property type="evidence" value="ECO:0007669"/>
    <property type="project" value="UniProtKB-KW"/>
</dbReference>
<feature type="domain" description="DDT" evidence="10">
    <location>
        <begin position="15"/>
        <end position="76"/>
    </location>
</feature>
<keyword evidence="3 6" id="KW-0863">Zinc-finger</keyword>
<evidence type="ECO:0000259" key="9">
    <source>
        <dbReference type="PROSITE" id="PS50016"/>
    </source>
</evidence>
<dbReference type="PROSITE" id="PS50827">
    <property type="entry name" value="DDT"/>
    <property type="match status" value="1"/>
</dbReference>
<evidence type="ECO:0000256" key="5">
    <source>
        <dbReference type="ARBA" id="ARBA00023242"/>
    </source>
</evidence>
<keyword evidence="4" id="KW-0862">Zinc</keyword>
<dbReference type="PROSITE" id="PS01359">
    <property type="entry name" value="ZF_PHD_1"/>
    <property type="match status" value="1"/>
</dbReference>
<feature type="region of interest" description="Disordered" evidence="8">
    <location>
        <begin position="397"/>
        <end position="429"/>
    </location>
</feature>
<dbReference type="InterPro" id="IPR018501">
    <property type="entry name" value="DDT_dom"/>
</dbReference>
<feature type="domain" description="PHD-type" evidence="9">
    <location>
        <begin position="259"/>
        <end position="309"/>
    </location>
</feature>
<keyword evidence="12" id="KW-1185">Reference proteome</keyword>
<dbReference type="InterPro" id="IPR011011">
    <property type="entry name" value="Znf_FYVE_PHD"/>
</dbReference>
<evidence type="ECO:0000256" key="2">
    <source>
        <dbReference type="ARBA" id="ARBA00022723"/>
    </source>
</evidence>
<evidence type="ECO:0000313" key="12">
    <source>
        <dbReference type="Proteomes" id="UP000276133"/>
    </source>
</evidence>
<keyword evidence="7" id="KW-0175">Coiled coil</keyword>
<accession>A0A3M7PG87</accession>
<dbReference type="InterPro" id="IPR001965">
    <property type="entry name" value="Znf_PHD"/>
</dbReference>
<dbReference type="GO" id="GO:0042393">
    <property type="term" value="F:histone binding"/>
    <property type="evidence" value="ECO:0007669"/>
    <property type="project" value="TreeGrafter"/>
</dbReference>
<dbReference type="SUPFAM" id="SSF57903">
    <property type="entry name" value="FYVE/PHD zinc finger"/>
    <property type="match status" value="1"/>
</dbReference>
<dbReference type="Proteomes" id="UP000276133">
    <property type="component" value="Unassembled WGS sequence"/>
</dbReference>
<gene>
    <name evidence="11" type="ORF">BpHYR1_024877</name>
</gene>
<feature type="coiled-coil region" evidence="7">
    <location>
        <begin position="312"/>
        <end position="365"/>
    </location>
</feature>
<organism evidence="11 12">
    <name type="scientific">Brachionus plicatilis</name>
    <name type="common">Marine rotifer</name>
    <name type="synonym">Brachionus muelleri</name>
    <dbReference type="NCBI Taxonomy" id="10195"/>
    <lineage>
        <taxon>Eukaryota</taxon>
        <taxon>Metazoa</taxon>
        <taxon>Spiralia</taxon>
        <taxon>Gnathifera</taxon>
        <taxon>Rotifera</taxon>
        <taxon>Eurotatoria</taxon>
        <taxon>Monogononta</taxon>
        <taxon>Pseudotrocha</taxon>
        <taxon>Ploima</taxon>
        <taxon>Brachionidae</taxon>
        <taxon>Brachionus</taxon>
    </lineage>
</organism>
<dbReference type="STRING" id="10195.A0A3M7PG87"/>
<dbReference type="GO" id="GO:0031213">
    <property type="term" value="C:RSF complex"/>
    <property type="evidence" value="ECO:0007669"/>
    <property type="project" value="InterPro"/>
</dbReference>
<evidence type="ECO:0000256" key="1">
    <source>
        <dbReference type="ARBA" id="ARBA00004123"/>
    </source>
</evidence>
<keyword evidence="2" id="KW-0479">Metal-binding</keyword>
<evidence type="ECO:0000313" key="11">
    <source>
        <dbReference type="EMBL" id="RMZ98039.1"/>
    </source>
</evidence>
<evidence type="ECO:0000256" key="8">
    <source>
        <dbReference type="SAM" id="MobiDB-lite"/>
    </source>
</evidence>
<dbReference type="InterPro" id="IPR019786">
    <property type="entry name" value="Zinc_finger_PHD-type_CS"/>
</dbReference>
<evidence type="ECO:0000256" key="4">
    <source>
        <dbReference type="ARBA" id="ARBA00022833"/>
    </source>
</evidence>
<dbReference type="AlphaFoldDB" id="A0A3M7PG87"/>
<dbReference type="InterPro" id="IPR019787">
    <property type="entry name" value="Znf_PHD-finger"/>
</dbReference>
<dbReference type="PANTHER" id="PTHR14296:SF16">
    <property type="entry name" value="REMODELING AND SPACING FACTOR 1"/>
    <property type="match status" value="1"/>
</dbReference>
<dbReference type="EMBL" id="REGN01011015">
    <property type="protein sequence ID" value="RMZ98039.1"/>
    <property type="molecule type" value="Genomic_DNA"/>
</dbReference>
<reference evidence="11 12" key="1">
    <citation type="journal article" date="2018" name="Sci. Rep.">
        <title>Genomic signatures of local adaptation to the degree of environmental predictability in rotifers.</title>
        <authorList>
            <person name="Franch-Gras L."/>
            <person name="Hahn C."/>
            <person name="Garcia-Roger E.M."/>
            <person name="Carmona M.J."/>
            <person name="Serra M."/>
            <person name="Gomez A."/>
        </authorList>
    </citation>
    <scope>NUCLEOTIDE SEQUENCE [LARGE SCALE GENOMIC DNA]</scope>
    <source>
        <strain evidence="11">HYR1</strain>
    </source>
</reference>
<evidence type="ECO:0000259" key="10">
    <source>
        <dbReference type="PROSITE" id="PS50827"/>
    </source>
</evidence>
<dbReference type="PANTHER" id="PTHR14296">
    <property type="entry name" value="REMODELING AND SPACING FACTOR 1"/>
    <property type="match status" value="1"/>
</dbReference>
<dbReference type="InterPro" id="IPR028938">
    <property type="entry name" value="Rsf1-like"/>
</dbReference>
<keyword evidence="5" id="KW-0539">Nucleus</keyword>
<evidence type="ECO:0000256" key="7">
    <source>
        <dbReference type="SAM" id="Coils"/>
    </source>
</evidence>
<dbReference type="Gene3D" id="2.30.30.1150">
    <property type="match status" value="1"/>
</dbReference>
<dbReference type="GO" id="GO:0045892">
    <property type="term" value="P:negative regulation of DNA-templated transcription"/>
    <property type="evidence" value="ECO:0007669"/>
    <property type="project" value="TreeGrafter"/>
</dbReference>
<protein>
    <submittedName>
        <fullName evidence="11">Remodeling and spacing factor 1</fullName>
    </submittedName>
</protein>
<sequence length="535" mass="63765">MEVANETNQFEIDSLLNDINYGIILSFIDKFGNFLALKEFKFDNFESSLVNQSQTTQYLKDFLWCLIRNTSFGKNLKKDKMEFGLKKFIQKIYGDGFLFEEFCFLDLQTKLKFLQNLIESQFDENPKFKQVINENVDDGSGLRFMSLGKDFNGSDHWFFVDSLFNIRLFTQYSIDVQGYSWKLIARNIQQIKDLIENLLKEPDLEKLNDSERYQKNLKSKSKTKKSGKKQKLISESDDIESNNLETDSETDISKEAEEESRCTKCSEIKDNYLLIICDSCDFRFHVDCLKPQIEKIPDGDWYCPICEHSFLIRNLQKKLNQIELDKKVHEEKEIIKNKKIKENQLKKQEIERELLEQKLENTLSSLDTSVNQKRSRRVKSKINYKFEEFDRQIKEATGINKDESDQEDTESVESFKIDDSESQVSQNDKEYSEFSSYEIDIKTSYLSYDESDDEPIKNSNKRKRNFKIKKKIRHDPFSPEETDMEQNFNLENRMRKFKFFRKRFKRVIENSDDDNEYTAYNEDDYFEQNLDQKNF</sequence>
<comment type="subcellular location">
    <subcellularLocation>
        <location evidence="1">Nucleus</location>
    </subcellularLocation>
</comment>
<dbReference type="PROSITE" id="PS50016">
    <property type="entry name" value="ZF_PHD_2"/>
    <property type="match status" value="1"/>
</dbReference>
<name>A0A3M7PG87_BRAPC</name>
<evidence type="ECO:0000256" key="6">
    <source>
        <dbReference type="PROSITE-ProRule" id="PRU00146"/>
    </source>
</evidence>
<dbReference type="SMART" id="SM00249">
    <property type="entry name" value="PHD"/>
    <property type="match status" value="1"/>
</dbReference>
<proteinExistence type="predicted"/>
<evidence type="ECO:0000256" key="3">
    <source>
        <dbReference type="ARBA" id="ARBA00022771"/>
    </source>
</evidence>